<dbReference type="Proteomes" id="UP000275076">
    <property type="component" value="Unassembled WGS sequence"/>
</dbReference>
<dbReference type="SUPFAM" id="SSF103247">
    <property type="entry name" value="TT1751-like"/>
    <property type="match status" value="1"/>
</dbReference>
<keyword evidence="3" id="KW-1185">Reference proteome</keyword>
<dbReference type="InterPro" id="IPR035923">
    <property type="entry name" value="TT1751-like_sf"/>
</dbReference>
<evidence type="ECO:0000313" key="2">
    <source>
        <dbReference type="EMBL" id="RSL33674.1"/>
    </source>
</evidence>
<accession>A0A3R9P9X8</accession>
<dbReference type="Gene3D" id="3.30.310.70">
    <property type="entry name" value="TT1751-like domain"/>
    <property type="match status" value="1"/>
</dbReference>
<dbReference type="PANTHER" id="PTHR38342">
    <property type="entry name" value="SLR5037 PROTEIN"/>
    <property type="match status" value="1"/>
</dbReference>
<dbReference type="PIRSF" id="PIRSF021774">
    <property type="entry name" value="UCP021774"/>
    <property type="match status" value="1"/>
</dbReference>
<feature type="domain" description="DUF302" evidence="1">
    <location>
        <begin position="34"/>
        <end position="96"/>
    </location>
</feature>
<name>A0A3R9P9X8_9BACI</name>
<dbReference type="RefSeq" id="WP_125555359.1">
    <property type="nucleotide sequence ID" value="NZ_RBVX01000006.1"/>
</dbReference>
<evidence type="ECO:0000313" key="3">
    <source>
        <dbReference type="Proteomes" id="UP000275076"/>
    </source>
</evidence>
<proteinExistence type="predicted"/>
<evidence type="ECO:0000259" key="1">
    <source>
        <dbReference type="Pfam" id="PF03625"/>
    </source>
</evidence>
<organism evidence="2 3">
    <name type="scientific">Salibacterium salarium</name>
    <dbReference type="NCBI Taxonomy" id="284579"/>
    <lineage>
        <taxon>Bacteria</taxon>
        <taxon>Bacillati</taxon>
        <taxon>Bacillota</taxon>
        <taxon>Bacilli</taxon>
        <taxon>Bacillales</taxon>
        <taxon>Bacillaceae</taxon>
    </lineage>
</organism>
<reference evidence="2 3" key="1">
    <citation type="submission" date="2018-10" db="EMBL/GenBank/DDBJ databases">
        <title>Draft genome sequence of Bacillus salarius IM0101, isolated from a hypersaline soil in Inner Mongolia, China.</title>
        <authorList>
            <person name="Yamprayoonswat W."/>
            <person name="Boonvisut S."/>
            <person name="Jumpathong W."/>
            <person name="Sittihan S."/>
            <person name="Ruangsuj P."/>
            <person name="Wanthongcharoen S."/>
            <person name="Thongpramul N."/>
            <person name="Pimmason S."/>
            <person name="Yu B."/>
            <person name="Yasawong M."/>
        </authorList>
    </citation>
    <scope>NUCLEOTIDE SEQUENCE [LARGE SCALE GENOMIC DNA]</scope>
    <source>
        <strain evidence="2 3">IM0101</strain>
    </source>
</reference>
<dbReference type="Pfam" id="PF03625">
    <property type="entry name" value="DUF302"/>
    <property type="match status" value="1"/>
</dbReference>
<sequence>MFHYTVTTDQTVDHTVQALSEVLQDEGFGVLWDFDVKDTLKGKGIDYDRNYRILEVCNPQAAKEALTLNHMVGYFLPCKVVIYEENGETQVGMPKPTVLMDMIGDESLNEFAADIEKRMVSCMDKVSRNS</sequence>
<dbReference type="AlphaFoldDB" id="A0A3R9P9X8"/>
<dbReference type="PANTHER" id="PTHR38342:SF1">
    <property type="entry name" value="SLR5037 PROTEIN"/>
    <property type="match status" value="1"/>
</dbReference>
<protein>
    <submittedName>
        <fullName evidence="2">DUF302 domain-containing protein</fullName>
    </submittedName>
</protein>
<gene>
    <name evidence="2" type="ORF">D7Z54_08200</name>
</gene>
<dbReference type="CDD" id="cd14797">
    <property type="entry name" value="DUF302"/>
    <property type="match status" value="1"/>
</dbReference>
<dbReference type="InterPro" id="IPR016796">
    <property type="entry name" value="UCP021774"/>
</dbReference>
<dbReference type="EMBL" id="RBVX01000006">
    <property type="protein sequence ID" value="RSL33674.1"/>
    <property type="molecule type" value="Genomic_DNA"/>
</dbReference>
<dbReference type="OrthoDB" id="9791067at2"/>
<comment type="caution">
    <text evidence="2">The sequence shown here is derived from an EMBL/GenBank/DDBJ whole genome shotgun (WGS) entry which is preliminary data.</text>
</comment>
<dbReference type="InterPro" id="IPR005180">
    <property type="entry name" value="DUF302"/>
</dbReference>